<dbReference type="PROSITE" id="PS50109">
    <property type="entry name" value="HIS_KIN"/>
    <property type="match status" value="1"/>
</dbReference>
<dbReference type="GO" id="GO:0005524">
    <property type="term" value="F:ATP binding"/>
    <property type="evidence" value="ECO:0007669"/>
    <property type="project" value="UniProtKB-KW"/>
</dbReference>
<dbReference type="GO" id="GO:0000160">
    <property type="term" value="P:phosphorelay signal transduction system"/>
    <property type="evidence" value="ECO:0007669"/>
    <property type="project" value="UniProtKB-KW"/>
</dbReference>
<evidence type="ECO:0000256" key="8">
    <source>
        <dbReference type="ARBA" id="ARBA00023012"/>
    </source>
</evidence>
<evidence type="ECO:0000256" key="7">
    <source>
        <dbReference type="ARBA" id="ARBA00022840"/>
    </source>
</evidence>
<gene>
    <name evidence="13" type="ORF">HLPR_09250</name>
</gene>
<dbReference type="Gene3D" id="3.30.450.20">
    <property type="entry name" value="PAS domain"/>
    <property type="match status" value="1"/>
</dbReference>
<reference evidence="13 14" key="1">
    <citation type="submission" date="2023-08" db="EMBL/GenBank/DDBJ databases">
        <title>Helicovermis profunda gen. nov., sp. nov., a novel mesophilic, fermentative bacterium within the Bacillota from a deep-sea hydrothermal vent chimney.</title>
        <authorList>
            <person name="Miyazaki U."/>
            <person name="Mizutani D."/>
            <person name="Hashimoto Y."/>
            <person name="Tame A."/>
            <person name="Sawayama S."/>
            <person name="Miyazaki J."/>
            <person name="Takai K."/>
            <person name="Nakagawa S."/>
        </authorList>
    </citation>
    <scope>NUCLEOTIDE SEQUENCE [LARGE SCALE GENOMIC DNA]</scope>
    <source>
        <strain evidence="13 14">S502</strain>
    </source>
</reference>
<evidence type="ECO:0000256" key="3">
    <source>
        <dbReference type="ARBA" id="ARBA00022553"/>
    </source>
</evidence>
<dbReference type="GO" id="GO:0006355">
    <property type="term" value="P:regulation of DNA-templated transcription"/>
    <property type="evidence" value="ECO:0007669"/>
    <property type="project" value="InterPro"/>
</dbReference>
<dbReference type="PROSITE" id="PS50112">
    <property type="entry name" value="PAS"/>
    <property type="match status" value="1"/>
</dbReference>
<feature type="coiled-coil region" evidence="9">
    <location>
        <begin position="247"/>
        <end position="274"/>
    </location>
</feature>
<evidence type="ECO:0000256" key="6">
    <source>
        <dbReference type="ARBA" id="ARBA00022777"/>
    </source>
</evidence>
<keyword evidence="10" id="KW-0472">Membrane</keyword>
<dbReference type="EC" id="2.7.13.3" evidence="2"/>
<dbReference type="SMART" id="SM00387">
    <property type="entry name" value="HATPase_c"/>
    <property type="match status" value="1"/>
</dbReference>
<keyword evidence="6" id="KW-0418">Kinase</keyword>
<comment type="catalytic activity">
    <reaction evidence="1">
        <text>ATP + protein L-histidine = ADP + protein N-phospho-L-histidine.</text>
        <dbReference type="EC" id="2.7.13.3"/>
    </reaction>
</comment>
<keyword evidence="10" id="KW-1133">Transmembrane helix</keyword>
<dbReference type="NCBIfam" id="TIGR00229">
    <property type="entry name" value="sensory_box"/>
    <property type="match status" value="1"/>
</dbReference>
<keyword evidence="4" id="KW-0808">Transferase</keyword>
<dbReference type="PANTHER" id="PTHR43065">
    <property type="entry name" value="SENSOR HISTIDINE KINASE"/>
    <property type="match status" value="1"/>
</dbReference>
<keyword evidence="10" id="KW-0812">Transmembrane</keyword>
<dbReference type="CDD" id="cd00130">
    <property type="entry name" value="PAS"/>
    <property type="match status" value="1"/>
</dbReference>
<dbReference type="Pfam" id="PF02518">
    <property type="entry name" value="HATPase_c"/>
    <property type="match status" value="1"/>
</dbReference>
<evidence type="ECO:0000256" key="2">
    <source>
        <dbReference type="ARBA" id="ARBA00012438"/>
    </source>
</evidence>
<dbReference type="GO" id="GO:0004673">
    <property type="term" value="F:protein histidine kinase activity"/>
    <property type="evidence" value="ECO:0007669"/>
    <property type="project" value="UniProtKB-EC"/>
</dbReference>
<evidence type="ECO:0000259" key="11">
    <source>
        <dbReference type="PROSITE" id="PS50109"/>
    </source>
</evidence>
<evidence type="ECO:0000313" key="14">
    <source>
        <dbReference type="Proteomes" id="UP001321786"/>
    </source>
</evidence>
<keyword evidence="5" id="KW-0547">Nucleotide-binding</keyword>
<dbReference type="PANTHER" id="PTHR43065:SF47">
    <property type="match status" value="1"/>
</dbReference>
<dbReference type="SMART" id="SM00091">
    <property type="entry name" value="PAS"/>
    <property type="match status" value="1"/>
</dbReference>
<evidence type="ECO:0000259" key="12">
    <source>
        <dbReference type="PROSITE" id="PS50112"/>
    </source>
</evidence>
<dbReference type="InterPro" id="IPR004358">
    <property type="entry name" value="Sig_transdc_His_kin-like_C"/>
</dbReference>
<dbReference type="InterPro" id="IPR013767">
    <property type="entry name" value="PAS_fold"/>
</dbReference>
<accession>A0AAU9EBA6</accession>
<organism evidence="13 14">
    <name type="scientific">Helicovermis profundi</name>
    <dbReference type="NCBI Taxonomy" id="3065157"/>
    <lineage>
        <taxon>Bacteria</taxon>
        <taxon>Bacillati</taxon>
        <taxon>Bacillota</taxon>
        <taxon>Clostridia</taxon>
        <taxon>Helicovermis</taxon>
    </lineage>
</organism>
<dbReference type="SUPFAM" id="SSF55874">
    <property type="entry name" value="ATPase domain of HSP90 chaperone/DNA topoisomerase II/histidine kinase"/>
    <property type="match status" value="1"/>
</dbReference>
<dbReference type="Gene3D" id="3.30.565.10">
    <property type="entry name" value="Histidine kinase-like ATPase, C-terminal domain"/>
    <property type="match status" value="1"/>
</dbReference>
<evidence type="ECO:0000256" key="4">
    <source>
        <dbReference type="ARBA" id="ARBA00022679"/>
    </source>
</evidence>
<dbReference type="InterPro" id="IPR036890">
    <property type="entry name" value="HATPase_C_sf"/>
</dbReference>
<evidence type="ECO:0000256" key="10">
    <source>
        <dbReference type="SAM" id="Phobius"/>
    </source>
</evidence>
<dbReference type="AlphaFoldDB" id="A0AAU9EBA6"/>
<dbReference type="KEGG" id="hprf:HLPR_09250"/>
<sequence length="519" mass="60019">MISISILFSFIYFINSNNNLTFYNKDFEIYQKNLVHFFILIVSILIIGFIGELFIAYNITTYVSNGNRIINKLNNSNHDNKYTPKGSIILELNTLELSVFKLYENFRKSYKSLKTDEIKYRTLVENIDNMIYSISPEGIVLSINKSFERVLKRNRNEVIGKHYKIFFNKIESFYFNDKYFKEAIVSKEKVVFNYSYIEEDITKYVLVSFIPLLNDKNEVIMIIGYDLDISELIYTQEKIDKIHENEKIKLEKILQKQKIELEKTMEELLEKEKLASLGSLVSGVAHEINTPIGTSLTTSTYMEDLINKNKTLILNGKLSKEKFITFIDNLEESSIILTSNLIKAAKLVTSFKKISVNQNHDEMQLFNLNEITNEVILSLKHEYKNTKTKILLNCDDSIAIMNFPGSFSQIITNLIMNTLKHGFTKNYDGIINIDIIKKDNKINIIYSDNGRGIEEHILPKIFNPFFTTNRNTNSSGLGLNIIYNIVTGQLNGNIKCTSIPFEKTSFIIEFPLNNSNIDL</sequence>
<dbReference type="InterPro" id="IPR005467">
    <property type="entry name" value="His_kinase_dom"/>
</dbReference>
<feature type="domain" description="Histidine kinase" evidence="11">
    <location>
        <begin position="283"/>
        <end position="514"/>
    </location>
</feature>
<dbReference type="SUPFAM" id="SSF55785">
    <property type="entry name" value="PYP-like sensor domain (PAS domain)"/>
    <property type="match status" value="1"/>
</dbReference>
<keyword evidence="3" id="KW-0597">Phosphoprotein</keyword>
<dbReference type="EMBL" id="AP028654">
    <property type="protein sequence ID" value="BEP28594.1"/>
    <property type="molecule type" value="Genomic_DNA"/>
</dbReference>
<dbReference type="InterPro" id="IPR003594">
    <property type="entry name" value="HATPase_dom"/>
</dbReference>
<keyword evidence="7 13" id="KW-0067">ATP-binding</keyword>
<name>A0AAU9EBA6_9FIRM</name>
<dbReference type="InterPro" id="IPR000014">
    <property type="entry name" value="PAS"/>
</dbReference>
<keyword evidence="14" id="KW-1185">Reference proteome</keyword>
<proteinExistence type="predicted"/>
<dbReference type="Proteomes" id="UP001321786">
    <property type="component" value="Chromosome"/>
</dbReference>
<feature type="transmembrane region" description="Helical" evidence="10">
    <location>
        <begin position="34"/>
        <end position="57"/>
    </location>
</feature>
<dbReference type="PRINTS" id="PR00344">
    <property type="entry name" value="BCTRLSENSOR"/>
</dbReference>
<dbReference type="Gene3D" id="1.10.287.130">
    <property type="match status" value="1"/>
</dbReference>
<dbReference type="Pfam" id="PF00989">
    <property type="entry name" value="PAS"/>
    <property type="match status" value="1"/>
</dbReference>
<protein>
    <recommendedName>
        <fullName evidence="2">histidine kinase</fullName>
        <ecNumber evidence="2">2.7.13.3</ecNumber>
    </recommendedName>
</protein>
<evidence type="ECO:0000256" key="5">
    <source>
        <dbReference type="ARBA" id="ARBA00022741"/>
    </source>
</evidence>
<dbReference type="InterPro" id="IPR035965">
    <property type="entry name" value="PAS-like_dom_sf"/>
</dbReference>
<feature type="domain" description="PAS" evidence="12">
    <location>
        <begin position="116"/>
        <end position="161"/>
    </location>
</feature>
<keyword evidence="8" id="KW-0902">Two-component regulatory system</keyword>
<keyword evidence="9" id="KW-0175">Coiled coil</keyword>
<evidence type="ECO:0000256" key="1">
    <source>
        <dbReference type="ARBA" id="ARBA00000085"/>
    </source>
</evidence>
<evidence type="ECO:0000313" key="13">
    <source>
        <dbReference type="EMBL" id="BEP28594.1"/>
    </source>
</evidence>
<evidence type="ECO:0000256" key="9">
    <source>
        <dbReference type="SAM" id="Coils"/>
    </source>
</evidence>